<evidence type="ECO:0000313" key="3">
    <source>
        <dbReference type="EMBL" id="MBZ6075430.1"/>
    </source>
</evidence>
<dbReference type="Pfam" id="PF13519">
    <property type="entry name" value="VWA_2"/>
    <property type="match status" value="1"/>
</dbReference>
<evidence type="ECO:0000256" key="1">
    <source>
        <dbReference type="SAM" id="SignalP"/>
    </source>
</evidence>
<organism evidence="3 4">
    <name type="scientific">Microvirga puerhi</name>
    <dbReference type="NCBI Taxonomy" id="2876078"/>
    <lineage>
        <taxon>Bacteria</taxon>
        <taxon>Pseudomonadati</taxon>
        <taxon>Pseudomonadota</taxon>
        <taxon>Alphaproteobacteria</taxon>
        <taxon>Hyphomicrobiales</taxon>
        <taxon>Methylobacteriaceae</taxon>
        <taxon>Microvirga</taxon>
    </lineage>
</organism>
<gene>
    <name evidence="3" type="ORF">K9B37_03855</name>
</gene>
<feature type="signal peptide" evidence="1">
    <location>
        <begin position="1"/>
        <end position="23"/>
    </location>
</feature>
<evidence type="ECO:0000313" key="4">
    <source>
        <dbReference type="Proteomes" id="UP000704176"/>
    </source>
</evidence>
<dbReference type="SMART" id="SM00327">
    <property type="entry name" value="VWA"/>
    <property type="match status" value="1"/>
</dbReference>
<keyword evidence="4" id="KW-1185">Reference proteome</keyword>
<dbReference type="RefSeq" id="WP_224311469.1">
    <property type="nucleotide sequence ID" value="NZ_JAIRBM010000002.1"/>
</dbReference>
<keyword evidence="1" id="KW-0732">Signal</keyword>
<dbReference type="Gene3D" id="3.40.50.410">
    <property type="entry name" value="von Willebrand factor, type A domain"/>
    <property type="match status" value="1"/>
</dbReference>
<proteinExistence type="predicted"/>
<dbReference type="InterPro" id="IPR051266">
    <property type="entry name" value="CLCR"/>
</dbReference>
<comment type="caution">
    <text evidence="3">The sequence shown here is derived from an EMBL/GenBank/DDBJ whole genome shotgun (WGS) entry which is preliminary data.</text>
</comment>
<reference evidence="3 4" key="1">
    <citation type="submission" date="2021-09" db="EMBL/GenBank/DDBJ databases">
        <title>The complete genome sequence of a new microorganism.</title>
        <authorList>
            <person name="Zi Z."/>
        </authorList>
    </citation>
    <scope>NUCLEOTIDE SEQUENCE [LARGE SCALE GENOMIC DNA]</scope>
    <source>
        <strain evidence="3 4">WGZ8</strain>
    </source>
</reference>
<protein>
    <submittedName>
        <fullName evidence="3">VWA domain-containing protein</fullName>
    </submittedName>
</protein>
<feature type="chain" id="PRO_5047134326" evidence="1">
    <location>
        <begin position="24"/>
        <end position="658"/>
    </location>
</feature>
<name>A0ABS7VJW5_9HYPH</name>
<dbReference type="PANTHER" id="PTHR10579:SF43">
    <property type="entry name" value="ZINC FINGER (C3HC4-TYPE RING FINGER) FAMILY PROTEIN"/>
    <property type="match status" value="1"/>
</dbReference>
<sequence length="658" mass="68354">MRLLFAASAIILGFILSLTQGSAQEKGSPQTVLVIDASNSMWGRIDGKAKMDIARDAVSSLVDALPKGSRLGIVAYGHRRAADCNDIETVMPIGAVDKTKVQAVASKLTPRGKTPITASLKEAAGLLGAGKPGNVIIVTDGIETCKGDPCALAEELKRKNAGFVAHVVGFDVSALERPKLSCIAERTGGTFLAASNAGELGDALKTTAQAKPKNAVVTRAIPLEATDGGRPVSDATFTITQSGEAGAIAEGISGPISLPPGRYRVSAVTVLKSGQVEVEVTKDAPAKITVALSANLPKASLQPATNSVPATGTLEVKWTGPDAKDDYIVFAHPNGDALETRHYSYTRDGNPLKLRVPGEAGDYELRYVSDSTSAILARAKVTVTPVTATLDAPATGMAGAEIGVTFKGPNAPEDWVGLAKPGTDATAYVSGAWAYADHGSPMKLVLPAEPGTYEVRYVSGLDPKVLAMKKVEVTQASAALTAPAQAMAGTTIKVGFQGSGSGDTFVGIVKKGAPEAAWITGSYESPQGDQVNLRVPGAPGAYEVRFVLEANGEYKVLASAPLNVEPALATLNAPDRAKRGARIQISFTGPKGEGDYIAIERPDAPFDASDVYDTVRSDTSSVTLEAPDQAGAYEVRYVMVAPGDDGYRVIARKPLKVD</sequence>
<evidence type="ECO:0000259" key="2">
    <source>
        <dbReference type="PROSITE" id="PS50234"/>
    </source>
</evidence>
<feature type="domain" description="VWFA" evidence="2">
    <location>
        <begin position="30"/>
        <end position="207"/>
    </location>
</feature>
<dbReference type="InterPro" id="IPR036465">
    <property type="entry name" value="vWFA_dom_sf"/>
</dbReference>
<dbReference type="Proteomes" id="UP000704176">
    <property type="component" value="Unassembled WGS sequence"/>
</dbReference>
<dbReference type="EMBL" id="JAIRBM010000002">
    <property type="protein sequence ID" value="MBZ6075430.1"/>
    <property type="molecule type" value="Genomic_DNA"/>
</dbReference>
<accession>A0ABS7VJW5</accession>
<dbReference type="PANTHER" id="PTHR10579">
    <property type="entry name" value="CALCIUM-ACTIVATED CHLORIDE CHANNEL REGULATOR"/>
    <property type="match status" value="1"/>
</dbReference>
<dbReference type="PROSITE" id="PS50234">
    <property type="entry name" value="VWFA"/>
    <property type="match status" value="1"/>
</dbReference>
<dbReference type="InterPro" id="IPR002035">
    <property type="entry name" value="VWF_A"/>
</dbReference>
<dbReference type="SUPFAM" id="SSF53300">
    <property type="entry name" value="vWA-like"/>
    <property type="match status" value="1"/>
</dbReference>